<dbReference type="EMBL" id="JBHMBH010000040">
    <property type="protein sequence ID" value="MFB9716026.1"/>
    <property type="molecule type" value="Genomic_DNA"/>
</dbReference>
<feature type="region of interest" description="Disordered" evidence="1">
    <location>
        <begin position="117"/>
        <end position="144"/>
    </location>
</feature>
<keyword evidence="3" id="KW-1185">Reference proteome</keyword>
<sequence>MNRPDNSRHLIKAAQQRAALTRSKAVQALRTLHADGRPVTFDAVAKYARVSRSWLYTQPDLRAEIEHLRQIQAAAEPTPESRSQRASEASLRQRLEAANDRIRRLNDENQRLRQQLAHALGQRRRESVVPTRRKHPESITVPRE</sequence>
<feature type="region of interest" description="Disordered" evidence="1">
    <location>
        <begin position="73"/>
        <end position="92"/>
    </location>
</feature>
<evidence type="ECO:0000313" key="3">
    <source>
        <dbReference type="Proteomes" id="UP001589536"/>
    </source>
</evidence>
<dbReference type="RefSeq" id="WP_345046053.1">
    <property type="nucleotide sequence ID" value="NZ_BAABED010000001.1"/>
</dbReference>
<proteinExistence type="predicted"/>
<dbReference type="Pfam" id="PF19776">
    <property type="entry name" value="DUF6262"/>
    <property type="match status" value="1"/>
</dbReference>
<evidence type="ECO:0000256" key="1">
    <source>
        <dbReference type="SAM" id="MobiDB-lite"/>
    </source>
</evidence>
<name>A0ABV5UUX8_9MICC</name>
<comment type="caution">
    <text evidence="2">The sequence shown here is derived from an EMBL/GenBank/DDBJ whole genome shotgun (WGS) entry which is preliminary data.</text>
</comment>
<gene>
    <name evidence="2" type="ORF">ACFFPI_18175</name>
</gene>
<reference evidence="2 3" key="1">
    <citation type="submission" date="2024-09" db="EMBL/GenBank/DDBJ databases">
        <authorList>
            <person name="Sun Q."/>
            <person name="Mori K."/>
        </authorList>
    </citation>
    <scope>NUCLEOTIDE SEQUENCE [LARGE SCALE GENOMIC DNA]</scope>
    <source>
        <strain evidence="2 3">JCM 13519</strain>
    </source>
</reference>
<protein>
    <submittedName>
        <fullName evidence="2">DUF6262 family protein</fullName>
    </submittedName>
</protein>
<evidence type="ECO:0000313" key="2">
    <source>
        <dbReference type="EMBL" id="MFB9716026.1"/>
    </source>
</evidence>
<dbReference type="InterPro" id="IPR046229">
    <property type="entry name" value="TnpC-like"/>
</dbReference>
<organism evidence="2 3">
    <name type="scientific">Arthrobacter methylotrophus</name>
    <dbReference type="NCBI Taxonomy" id="121291"/>
    <lineage>
        <taxon>Bacteria</taxon>
        <taxon>Bacillati</taxon>
        <taxon>Actinomycetota</taxon>
        <taxon>Actinomycetes</taxon>
        <taxon>Micrococcales</taxon>
        <taxon>Micrococcaceae</taxon>
        <taxon>Arthrobacter</taxon>
    </lineage>
</organism>
<accession>A0ABV5UUX8</accession>
<dbReference type="Proteomes" id="UP001589536">
    <property type="component" value="Unassembled WGS sequence"/>
</dbReference>